<keyword evidence="9" id="KW-0677">Repeat</keyword>
<evidence type="ECO:0000256" key="10">
    <source>
        <dbReference type="ARBA" id="ARBA00023242"/>
    </source>
</evidence>
<dbReference type="GO" id="GO:0033588">
    <property type="term" value="C:elongator holoenzyme complex"/>
    <property type="evidence" value="ECO:0007669"/>
    <property type="project" value="InterPro"/>
</dbReference>
<dbReference type="InterPro" id="IPR015943">
    <property type="entry name" value="WD40/YVTN_repeat-like_dom_sf"/>
</dbReference>
<name>A0A9P0CP70_9CUCU</name>
<dbReference type="FunFam" id="2.130.10.10:FF:000400">
    <property type="entry name" value="Elongator acetyltransferase complex subunit 2"/>
    <property type="match status" value="1"/>
</dbReference>
<dbReference type="SMART" id="SM00320">
    <property type="entry name" value="WD40"/>
    <property type="match status" value="11"/>
</dbReference>
<dbReference type="Pfam" id="PF00400">
    <property type="entry name" value="WD40"/>
    <property type="match status" value="7"/>
</dbReference>
<comment type="similarity">
    <text evidence="4">Belongs to the WD repeat ELP2 family.</text>
</comment>
<gene>
    <name evidence="12" type="ORF">PSYICH_LOCUS5156</name>
</gene>
<dbReference type="GO" id="GO:0005634">
    <property type="term" value="C:nucleus"/>
    <property type="evidence" value="ECO:0007669"/>
    <property type="project" value="UniProtKB-SubCell"/>
</dbReference>
<dbReference type="InterPro" id="IPR001680">
    <property type="entry name" value="WD40_rpt"/>
</dbReference>
<protein>
    <recommendedName>
        <fullName evidence="5">Elongator complex protein 2</fullName>
    </recommendedName>
</protein>
<evidence type="ECO:0000313" key="12">
    <source>
        <dbReference type="EMBL" id="CAH1104108.1"/>
    </source>
</evidence>
<evidence type="ECO:0000256" key="9">
    <source>
        <dbReference type="ARBA" id="ARBA00022737"/>
    </source>
</evidence>
<evidence type="ECO:0000256" key="1">
    <source>
        <dbReference type="ARBA" id="ARBA00004123"/>
    </source>
</evidence>
<evidence type="ECO:0000256" key="6">
    <source>
        <dbReference type="ARBA" id="ARBA00022490"/>
    </source>
</evidence>
<evidence type="ECO:0000313" key="13">
    <source>
        <dbReference type="Proteomes" id="UP001153636"/>
    </source>
</evidence>
<dbReference type="PANTHER" id="PTHR44111">
    <property type="entry name" value="ELONGATOR COMPLEX PROTEIN 2"/>
    <property type="match status" value="1"/>
</dbReference>
<keyword evidence="6" id="KW-0963">Cytoplasm</keyword>
<dbReference type="SUPFAM" id="SSF50978">
    <property type="entry name" value="WD40 repeat-like"/>
    <property type="match status" value="3"/>
</dbReference>
<dbReference type="PROSITE" id="PS50082">
    <property type="entry name" value="WD_REPEATS_2"/>
    <property type="match status" value="3"/>
</dbReference>
<evidence type="ECO:0000256" key="4">
    <source>
        <dbReference type="ARBA" id="ARBA00005881"/>
    </source>
</evidence>
<dbReference type="OrthoDB" id="27911at2759"/>
<dbReference type="Gene3D" id="2.130.10.10">
    <property type="entry name" value="YVTN repeat-like/Quinoprotein amine dehydrogenase"/>
    <property type="match status" value="6"/>
</dbReference>
<feature type="repeat" description="WD" evidence="11">
    <location>
        <begin position="634"/>
        <end position="675"/>
    </location>
</feature>
<dbReference type="CDD" id="cd00200">
    <property type="entry name" value="WD40"/>
    <property type="match status" value="1"/>
</dbReference>
<dbReference type="PANTHER" id="PTHR44111:SF1">
    <property type="entry name" value="ELONGATOR COMPLEX PROTEIN 2"/>
    <property type="match status" value="1"/>
</dbReference>
<feature type="repeat" description="WD" evidence="11">
    <location>
        <begin position="202"/>
        <end position="237"/>
    </location>
</feature>
<dbReference type="GO" id="GO:0005737">
    <property type="term" value="C:cytoplasm"/>
    <property type="evidence" value="ECO:0007669"/>
    <property type="project" value="UniProtKB-SubCell"/>
</dbReference>
<keyword evidence="13" id="KW-1185">Reference proteome</keyword>
<dbReference type="InterPro" id="IPR036322">
    <property type="entry name" value="WD40_repeat_dom_sf"/>
</dbReference>
<proteinExistence type="inferred from homology"/>
<evidence type="ECO:0000256" key="11">
    <source>
        <dbReference type="PROSITE-ProRule" id="PRU00221"/>
    </source>
</evidence>
<comment type="subcellular location">
    <subcellularLocation>
        <location evidence="2">Cytoplasm</location>
    </subcellularLocation>
    <subcellularLocation>
        <location evidence="1">Nucleus</location>
    </subcellularLocation>
</comment>
<keyword evidence="7 11" id="KW-0853">WD repeat</keyword>
<accession>A0A9P0CP70</accession>
<dbReference type="InterPro" id="IPR037289">
    <property type="entry name" value="Elp2"/>
</dbReference>
<evidence type="ECO:0000256" key="5">
    <source>
        <dbReference type="ARBA" id="ARBA00020267"/>
    </source>
</evidence>
<evidence type="ECO:0000256" key="2">
    <source>
        <dbReference type="ARBA" id="ARBA00004496"/>
    </source>
</evidence>
<dbReference type="GO" id="GO:0002098">
    <property type="term" value="P:tRNA wobble uridine modification"/>
    <property type="evidence" value="ECO:0007669"/>
    <property type="project" value="InterPro"/>
</dbReference>
<evidence type="ECO:0000256" key="3">
    <source>
        <dbReference type="ARBA" id="ARBA00005043"/>
    </source>
</evidence>
<organism evidence="12 13">
    <name type="scientific">Psylliodes chrysocephalus</name>
    <dbReference type="NCBI Taxonomy" id="3402493"/>
    <lineage>
        <taxon>Eukaryota</taxon>
        <taxon>Metazoa</taxon>
        <taxon>Ecdysozoa</taxon>
        <taxon>Arthropoda</taxon>
        <taxon>Hexapoda</taxon>
        <taxon>Insecta</taxon>
        <taxon>Pterygota</taxon>
        <taxon>Neoptera</taxon>
        <taxon>Endopterygota</taxon>
        <taxon>Coleoptera</taxon>
        <taxon>Polyphaga</taxon>
        <taxon>Cucujiformia</taxon>
        <taxon>Chrysomeloidea</taxon>
        <taxon>Chrysomelidae</taxon>
        <taxon>Galerucinae</taxon>
        <taxon>Alticini</taxon>
        <taxon>Psylliodes</taxon>
    </lineage>
</organism>
<comment type="pathway">
    <text evidence="3">tRNA modification; 5-methoxycarbonylmethyl-2-thiouridine-tRNA biosynthesis.</text>
</comment>
<feature type="repeat" description="WD" evidence="11">
    <location>
        <begin position="267"/>
        <end position="308"/>
    </location>
</feature>
<dbReference type="Proteomes" id="UP001153636">
    <property type="component" value="Chromosome 16"/>
</dbReference>
<sequence length="786" mass="88493">MKLTTCYTSSNSNQVPTVVDWGKNDLICYGSCNSVFIYDSNYGSGGKVTHVLIKHTKRVNSVKWLTGKDIINEKELISGSTDGDVCVWTLVDDKYESVILKSHTLNVNIVDGLYKGENCSSAVIVSISMDRTAKIWFRQNLTDNFTLNQTLNFDYHIGLAVRLSFLPNSNELLLACALDDSKIHIFSETKSDIIEYEKSTILTGHEDWVRGLDLTVDGNDLVLASCSQDAFIRLWRLTEKTLGTEMIEKTQITTKYQKFNVYTESVLSGHEGWVYSVKWSPSGKQLLSASIDKSMIIWEYDENSELWLEKMRVGEIGGNTLGFYGGLFGPTGDTVLGHSYHGAFHIWKNSEKLNCWLPCVTLGGHFGEVIDCAWEPQGQFLFTLSSDQTTRIHAPWKSQNKKATWHEIARPQVHGYDMNSLAVISRYQIASGAEEKVIRVFQAPINFVENFRRICSIDKDEEGDSVLKFGQVGPKGASVPSLGLSNKAVYCDDNFEQTVPIDKKNPYPEESQFTATELTEPPTEETLVQNTLWPEAQKLYGHGYEVYCLAASSDGKFLASACKSSKPEHAAVLLWDTSNWKLVQKLMSHTLTVVQLQFSPDNKHLLSVSRDRRWSLFTKQDDQFQLEATTDKNTAVHSRIIWSCSWSHDSTYFATGSRDGKIAVWSLNKNEERSGPIGKCGLASDPFVFKNESITALAFAPALVSDKYLLAAGLDNGRIELFNWTLQEWHRISIFSEKDYHHLTVKRIAFRPVFGEAGENEDENVLQLASCSSDYSVKIFNIFINE</sequence>
<keyword evidence="8" id="KW-0819">tRNA processing</keyword>
<dbReference type="PROSITE" id="PS50294">
    <property type="entry name" value="WD_REPEATS_REGION"/>
    <property type="match status" value="2"/>
</dbReference>
<dbReference type="EMBL" id="OV651828">
    <property type="protein sequence ID" value="CAH1104108.1"/>
    <property type="molecule type" value="Genomic_DNA"/>
</dbReference>
<evidence type="ECO:0000256" key="7">
    <source>
        <dbReference type="ARBA" id="ARBA00022574"/>
    </source>
</evidence>
<evidence type="ECO:0000256" key="8">
    <source>
        <dbReference type="ARBA" id="ARBA00022694"/>
    </source>
</evidence>
<keyword evidence="10" id="KW-0539">Nucleus</keyword>
<dbReference type="AlphaFoldDB" id="A0A9P0CP70"/>
<reference evidence="12" key="1">
    <citation type="submission" date="2022-01" db="EMBL/GenBank/DDBJ databases">
        <authorList>
            <person name="King R."/>
        </authorList>
    </citation>
    <scope>NUCLEOTIDE SEQUENCE</scope>
</reference>